<dbReference type="AlphaFoldDB" id="A0A0F9NM25"/>
<dbReference type="Gene3D" id="2.20.140.10">
    <property type="entry name" value="WGR domain"/>
    <property type="match status" value="1"/>
</dbReference>
<proteinExistence type="predicted"/>
<protein>
    <recommendedName>
        <fullName evidence="2">WGR domain-containing protein</fullName>
    </recommendedName>
</protein>
<accession>A0A0F9NM25</accession>
<feature type="compositionally biased region" description="Basic and acidic residues" evidence="1">
    <location>
        <begin position="207"/>
        <end position="219"/>
    </location>
</feature>
<feature type="domain" description="WGR" evidence="2">
    <location>
        <begin position="114"/>
        <end position="176"/>
    </location>
</feature>
<evidence type="ECO:0000256" key="1">
    <source>
        <dbReference type="SAM" id="MobiDB-lite"/>
    </source>
</evidence>
<dbReference type="InterPro" id="IPR008893">
    <property type="entry name" value="WGR_domain"/>
</dbReference>
<dbReference type="EMBL" id="LAZR01007873">
    <property type="protein sequence ID" value="KKM82362.1"/>
    <property type="molecule type" value="Genomic_DNA"/>
</dbReference>
<evidence type="ECO:0000259" key="2">
    <source>
        <dbReference type="Pfam" id="PF05406"/>
    </source>
</evidence>
<sequence length="239" mass="26981">MSTPNPCPLCQRRMCDHTPDERRQTLEEIFCDHASRGTRLVVREGRSRNDTFCLSCGVNVTLMEQTGRATTWSDLDGATRAFKKEEDRQQRSFAVAQAEQRANMKYTTPRRFECTAGGSSKFWTIWRVSRSHYVTFGKIGTDGQERSKGYRTVNLANLGISKLMLSKLKKGYVEVTQRVPNGPDVYGDPAEKDRGAAARKAWATRRKNEAAAKLAEEKKNKNHGLPPGFLGPRRVPKVK</sequence>
<name>A0A0F9NM25_9ZZZZ</name>
<organism evidence="3">
    <name type="scientific">marine sediment metagenome</name>
    <dbReference type="NCBI Taxonomy" id="412755"/>
    <lineage>
        <taxon>unclassified sequences</taxon>
        <taxon>metagenomes</taxon>
        <taxon>ecological metagenomes</taxon>
    </lineage>
</organism>
<feature type="region of interest" description="Disordered" evidence="1">
    <location>
        <begin position="207"/>
        <end position="239"/>
    </location>
</feature>
<comment type="caution">
    <text evidence="3">The sequence shown here is derived from an EMBL/GenBank/DDBJ whole genome shotgun (WGS) entry which is preliminary data.</text>
</comment>
<gene>
    <name evidence="3" type="ORF">LCGC14_1320350</name>
</gene>
<reference evidence="3" key="1">
    <citation type="journal article" date="2015" name="Nature">
        <title>Complex archaea that bridge the gap between prokaryotes and eukaryotes.</title>
        <authorList>
            <person name="Spang A."/>
            <person name="Saw J.H."/>
            <person name="Jorgensen S.L."/>
            <person name="Zaremba-Niedzwiedzka K."/>
            <person name="Martijn J."/>
            <person name="Lind A.E."/>
            <person name="van Eijk R."/>
            <person name="Schleper C."/>
            <person name="Guy L."/>
            <person name="Ettema T.J."/>
        </authorList>
    </citation>
    <scope>NUCLEOTIDE SEQUENCE</scope>
</reference>
<evidence type="ECO:0000313" key="3">
    <source>
        <dbReference type="EMBL" id="KKM82362.1"/>
    </source>
</evidence>
<dbReference type="Pfam" id="PF05406">
    <property type="entry name" value="WGR"/>
    <property type="match status" value="1"/>
</dbReference>